<proteinExistence type="predicted"/>
<accession>A0A964TFD9</accession>
<dbReference type="RefSeq" id="WP_166524792.1">
    <property type="nucleotide sequence ID" value="NZ_JAAABI010000009.1"/>
</dbReference>
<evidence type="ECO:0000313" key="2">
    <source>
        <dbReference type="Proteomes" id="UP000667650"/>
    </source>
</evidence>
<dbReference type="EMBL" id="JAAABI010000009">
    <property type="protein sequence ID" value="NAY93381.1"/>
    <property type="molecule type" value="Genomic_DNA"/>
</dbReference>
<comment type="caution">
    <text evidence="1">The sequence shown here is derived from an EMBL/GenBank/DDBJ whole genome shotgun (WGS) entry which is preliminary data.</text>
</comment>
<evidence type="ECO:0000313" key="1">
    <source>
        <dbReference type="EMBL" id="NAY93381.1"/>
    </source>
</evidence>
<keyword evidence="2" id="KW-1185">Reference proteome</keyword>
<protein>
    <submittedName>
        <fullName evidence="1">Uncharacterized protein</fullName>
    </submittedName>
</protein>
<dbReference type="Proteomes" id="UP000667650">
    <property type="component" value="Unassembled WGS sequence"/>
</dbReference>
<name>A0A964TFD9_9FLAO</name>
<sequence length="90" mass="10776">MYKTKVWIHKSKEDIITNQGDFWLNCTFIDKPLDDYIVTITEDLILDIQDEIIWNEYYGPGEYKVFKASEMFNPEQNDGFSYCVMVYKVQ</sequence>
<organism evidence="1 2">
    <name type="scientific">Flagellimonas ochracea</name>
    <dbReference type="NCBI Taxonomy" id="2696472"/>
    <lineage>
        <taxon>Bacteria</taxon>
        <taxon>Pseudomonadati</taxon>
        <taxon>Bacteroidota</taxon>
        <taxon>Flavobacteriia</taxon>
        <taxon>Flavobacteriales</taxon>
        <taxon>Flavobacteriaceae</taxon>
        <taxon>Flagellimonas</taxon>
    </lineage>
</organism>
<reference evidence="1" key="1">
    <citation type="submission" date="2020-01" db="EMBL/GenBank/DDBJ databases">
        <title>Muricauda ochracea sp. nov., isolated from a tidal flat of Garorim bay in Korea.</title>
        <authorList>
            <person name="Kim D."/>
            <person name="Yoo Y."/>
            <person name="Kim J.-J."/>
        </authorList>
    </citation>
    <scope>NUCLEOTIDE SEQUENCE</scope>
    <source>
        <strain evidence="1">JGD-17</strain>
    </source>
</reference>
<dbReference type="AlphaFoldDB" id="A0A964TFD9"/>
<gene>
    <name evidence="1" type="ORF">GTQ34_15835</name>
</gene>